<dbReference type="PROSITE" id="PS00134">
    <property type="entry name" value="TRYPSIN_HIS"/>
    <property type="match status" value="1"/>
</dbReference>
<feature type="compositionally biased region" description="Basic and acidic residues" evidence="5">
    <location>
        <begin position="146"/>
        <end position="155"/>
    </location>
</feature>
<organism evidence="6 7">
    <name type="scientific">Lepeophtheirus salmonis</name>
    <name type="common">Salmon louse</name>
    <name type="synonym">Caligus salmonis</name>
    <dbReference type="NCBI Taxonomy" id="72036"/>
    <lineage>
        <taxon>Eukaryota</taxon>
        <taxon>Metazoa</taxon>
        <taxon>Ecdysozoa</taxon>
        <taxon>Arthropoda</taxon>
        <taxon>Crustacea</taxon>
        <taxon>Multicrustacea</taxon>
        <taxon>Hexanauplia</taxon>
        <taxon>Copepoda</taxon>
        <taxon>Siphonostomatoida</taxon>
        <taxon>Caligidae</taxon>
        <taxon>Lepeophtheirus</taxon>
    </lineage>
</organism>
<evidence type="ECO:0000313" key="7">
    <source>
        <dbReference type="Proteomes" id="UP000675881"/>
    </source>
</evidence>
<dbReference type="GO" id="GO:0005615">
    <property type="term" value="C:extracellular space"/>
    <property type="evidence" value="ECO:0007669"/>
    <property type="project" value="TreeGrafter"/>
</dbReference>
<dbReference type="InterPro" id="IPR050127">
    <property type="entry name" value="Serine_Proteases_S1"/>
</dbReference>
<keyword evidence="7" id="KW-1185">Reference proteome</keyword>
<dbReference type="PANTHER" id="PTHR24264">
    <property type="entry name" value="TRYPSIN-RELATED"/>
    <property type="match status" value="1"/>
</dbReference>
<evidence type="ECO:0000256" key="3">
    <source>
        <dbReference type="ARBA" id="ARBA00022825"/>
    </source>
</evidence>
<dbReference type="Gene3D" id="2.40.10.10">
    <property type="entry name" value="Trypsin-like serine proteases"/>
    <property type="match status" value="1"/>
</dbReference>
<dbReference type="InterPro" id="IPR018114">
    <property type="entry name" value="TRYPSIN_HIS"/>
</dbReference>
<keyword evidence="3" id="KW-0720">Serine protease</keyword>
<dbReference type="Pfam" id="PF00089">
    <property type="entry name" value="Trypsin"/>
    <property type="match status" value="1"/>
</dbReference>
<dbReference type="OrthoDB" id="10002959at2759"/>
<dbReference type="PROSITE" id="PS50240">
    <property type="entry name" value="TRYPSIN_DOM"/>
    <property type="match status" value="1"/>
</dbReference>
<evidence type="ECO:0000256" key="4">
    <source>
        <dbReference type="ARBA" id="ARBA00023157"/>
    </source>
</evidence>
<protein>
    <submittedName>
        <fullName evidence="6">Serine proteinase stubble,Plasma kallikrein</fullName>
    </submittedName>
</protein>
<evidence type="ECO:0000256" key="5">
    <source>
        <dbReference type="SAM" id="MobiDB-lite"/>
    </source>
</evidence>
<dbReference type="SMART" id="SM00020">
    <property type="entry name" value="Tryp_SPc"/>
    <property type="match status" value="1"/>
</dbReference>
<evidence type="ECO:0000313" key="6">
    <source>
        <dbReference type="EMBL" id="CAF2762910.1"/>
    </source>
</evidence>
<dbReference type="EMBL" id="HG994580">
    <property type="protein sequence ID" value="CAF2762910.1"/>
    <property type="molecule type" value="Genomic_DNA"/>
</dbReference>
<gene>
    <name evidence="6" type="ORF">LSAA_1606</name>
</gene>
<reference evidence="6" key="1">
    <citation type="submission" date="2021-02" db="EMBL/GenBank/DDBJ databases">
        <authorList>
            <person name="Bekaert M."/>
        </authorList>
    </citation>
    <scope>NUCLEOTIDE SEQUENCE</scope>
    <source>
        <strain evidence="6">IoA-00</strain>
    </source>
</reference>
<dbReference type="FunFam" id="2.40.10.10:FF:000006">
    <property type="entry name" value="Serine proteinase stubble"/>
    <property type="match status" value="1"/>
</dbReference>
<dbReference type="PRINTS" id="PR00722">
    <property type="entry name" value="CHYMOTRYPSIN"/>
</dbReference>
<evidence type="ECO:0000256" key="2">
    <source>
        <dbReference type="ARBA" id="ARBA00022801"/>
    </source>
</evidence>
<dbReference type="SUPFAM" id="SSF50494">
    <property type="entry name" value="Trypsin-like serine proteases"/>
    <property type="match status" value="1"/>
</dbReference>
<dbReference type="GO" id="GO:0006508">
    <property type="term" value="P:proteolysis"/>
    <property type="evidence" value="ECO:0007669"/>
    <property type="project" value="UniProtKB-KW"/>
</dbReference>
<dbReference type="PROSITE" id="PS00135">
    <property type="entry name" value="TRYPSIN_SER"/>
    <property type="match status" value="1"/>
</dbReference>
<dbReference type="InterPro" id="IPR043504">
    <property type="entry name" value="Peptidase_S1_PA_chymotrypsin"/>
</dbReference>
<dbReference type="PANTHER" id="PTHR24264:SF54">
    <property type="entry name" value="PEPTIDASE S1 DOMAIN-CONTAINING PROTEIN"/>
    <property type="match status" value="1"/>
</dbReference>
<sequence length="460" mass="51902">MIVPSHDNSGYSFRSPSGQEYIGSSYYEQPYHHDYISSYNSDYDEGPPEVRDGSSESSSVPKHCWYKGHKFECGLSITCAFSGSEPMDLCNGGMVWSCCVPRELTQFLEDERLIYNRSADSSAYFSNRPQQASYYNDIIYPTPSSHGDHLDDDPHYNLNDEFGLTQRPSRPARPSRTEFHRPLHSSTTSHNVYKNEVSSHQRGYEPSCGEVHTSSYRIVGGEDSSYGSHPWQAAIIKQTYLTKRISCGGALISKRFVLTAGHCVHTKGGQRMKIRLGEWNVRSQSEPSPHEDIDIEHRYIHPDYTPKDFRNDIALVRLARDVEFKENILPACLPTYGESFIGRYAKVIGWGRTQHGLSKTPSILQEVSVRVIAPDVCQQWFRQANRKETIYGNNFICAGYEEGGRDSCQGDSGGPLVTVIDGRHVLIGVVSWGIGCARPHLPGVYTNIANYVDWVYEVIR</sequence>
<evidence type="ECO:0000256" key="1">
    <source>
        <dbReference type="ARBA" id="ARBA00022670"/>
    </source>
</evidence>
<keyword evidence="4" id="KW-1015">Disulfide bond</keyword>
<dbReference type="InterPro" id="IPR033116">
    <property type="entry name" value="TRYPSIN_SER"/>
</dbReference>
<feature type="region of interest" description="Disordered" evidence="5">
    <location>
        <begin position="143"/>
        <end position="191"/>
    </location>
</feature>
<dbReference type="InterPro" id="IPR009003">
    <property type="entry name" value="Peptidase_S1_PA"/>
</dbReference>
<accession>A0A7R8CCE4</accession>
<keyword evidence="1" id="KW-0645">Protease</keyword>
<name>A0A7R8CCE4_LEPSM</name>
<dbReference type="InterPro" id="IPR001254">
    <property type="entry name" value="Trypsin_dom"/>
</dbReference>
<dbReference type="InterPro" id="IPR001314">
    <property type="entry name" value="Peptidase_S1A"/>
</dbReference>
<proteinExistence type="predicted"/>
<dbReference type="Proteomes" id="UP000675881">
    <property type="component" value="Chromosome 1"/>
</dbReference>
<dbReference type="CDD" id="cd00190">
    <property type="entry name" value="Tryp_SPc"/>
    <property type="match status" value="1"/>
</dbReference>
<dbReference type="AlphaFoldDB" id="A0A7R8CCE4"/>
<keyword evidence="2" id="KW-0378">Hydrolase</keyword>
<dbReference type="GO" id="GO:0004252">
    <property type="term" value="F:serine-type endopeptidase activity"/>
    <property type="evidence" value="ECO:0007669"/>
    <property type="project" value="InterPro"/>
</dbReference>